<name>A0A4Q2UQD3_9BACT</name>
<keyword evidence="2" id="KW-1185">Reference proteome</keyword>
<evidence type="ECO:0000313" key="2">
    <source>
        <dbReference type="Proteomes" id="UP000290407"/>
    </source>
</evidence>
<dbReference type="Proteomes" id="UP000290407">
    <property type="component" value="Unassembled WGS sequence"/>
</dbReference>
<dbReference type="RefSeq" id="WP_129602227.1">
    <property type="nucleotide sequence ID" value="NZ_SBLB01000003.1"/>
</dbReference>
<reference evidence="1 2" key="1">
    <citation type="submission" date="2019-01" db="EMBL/GenBank/DDBJ databases">
        <title>Spirosoma flava sp. nov., a propanil-degrading bacterium isolated from herbicide-contaminated soil.</title>
        <authorList>
            <person name="Zhang L."/>
            <person name="Jiang J.-D."/>
        </authorList>
    </citation>
    <scope>NUCLEOTIDE SEQUENCE [LARGE SCALE GENOMIC DNA]</scope>
    <source>
        <strain evidence="1 2">TY50</strain>
    </source>
</reference>
<protein>
    <recommendedName>
        <fullName evidence="3">Secretion system C-terminal sorting domain-containing protein</fullName>
    </recommendedName>
</protein>
<evidence type="ECO:0000313" key="1">
    <source>
        <dbReference type="EMBL" id="RYC69865.1"/>
    </source>
</evidence>
<accession>A0A4Q2UQD3</accession>
<proteinExistence type="predicted"/>
<evidence type="ECO:0008006" key="3">
    <source>
        <dbReference type="Google" id="ProtNLM"/>
    </source>
</evidence>
<gene>
    <name evidence="1" type="ORF">EQG79_14835</name>
</gene>
<comment type="caution">
    <text evidence="1">The sequence shown here is derived from an EMBL/GenBank/DDBJ whole genome shotgun (WGS) entry which is preliminary data.</text>
</comment>
<organism evidence="1 2">
    <name type="scientific">Spirosoma sordidisoli</name>
    <dbReference type="NCBI Taxonomy" id="2502893"/>
    <lineage>
        <taxon>Bacteria</taxon>
        <taxon>Pseudomonadati</taxon>
        <taxon>Bacteroidota</taxon>
        <taxon>Cytophagia</taxon>
        <taxon>Cytophagales</taxon>
        <taxon>Cytophagaceae</taxon>
        <taxon>Spirosoma</taxon>
    </lineage>
</organism>
<sequence>MKTLIKPLLVAFSLILISLTVSLAAGNPGRRPARIATFQSGVYITAEGKVKVALDKQTGGAVTLRLMTAAGQELFVQQVGKNQTMTRMQLDVSNLPDGAYQLVVSNGVDTTTHELTLATKQPVASPRRVVLN</sequence>
<dbReference type="AlphaFoldDB" id="A0A4Q2UQD3"/>
<dbReference type="EMBL" id="SBLB01000003">
    <property type="protein sequence ID" value="RYC69865.1"/>
    <property type="molecule type" value="Genomic_DNA"/>
</dbReference>